<protein>
    <recommendedName>
        <fullName evidence="9">Protein VTE6, chloroplastic</fullName>
    </recommendedName>
</protein>
<organism evidence="7 8">
    <name type="scientific">Linum trigynum</name>
    <dbReference type="NCBI Taxonomy" id="586398"/>
    <lineage>
        <taxon>Eukaryota</taxon>
        <taxon>Viridiplantae</taxon>
        <taxon>Streptophyta</taxon>
        <taxon>Embryophyta</taxon>
        <taxon>Tracheophyta</taxon>
        <taxon>Spermatophyta</taxon>
        <taxon>Magnoliopsida</taxon>
        <taxon>eudicotyledons</taxon>
        <taxon>Gunneridae</taxon>
        <taxon>Pentapetalae</taxon>
        <taxon>rosids</taxon>
        <taxon>fabids</taxon>
        <taxon>Malpighiales</taxon>
        <taxon>Linaceae</taxon>
        <taxon>Linum</taxon>
    </lineage>
</organism>
<dbReference type="Pfam" id="PF01940">
    <property type="entry name" value="DUF92"/>
    <property type="match status" value="1"/>
</dbReference>
<dbReference type="AlphaFoldDB" id="A0AAV2DHC7"/>
<dbReference type="EMBL" id="OZ034816">
    <property type="protein sequence ID" value="CAL1373310.1"/>
    <property type="molecule type" value="Genomic_DNA"/>
</dbReference>
<feature type="transmembrane region" description="Helical" evidence="6">
    <location>
        <begin position="189"/>
        <end position="208"/>
    </location>
</feature>
<feature type="transmembrane region" description="Helical" evidence="6">
    <location>
        <begin position="68"/>
        <end position="90"/>
    </location>
</feature>
<evidence type="ECO:0000256" key="1">
    <source>
        <dbReference type="ARBA" id="ARBA00004141"/>
    </source>
</evidence>
<accession>A0AAV2DHC7</accession>
<evidence type="ECO:0008006" key="9">
    <source>
        <dbReference type="Google" id="ProtNLM"/>
    </source>
</evidence>
<feature type="transmembrane region" description="Helical" evidence="6">
    <location>
        <begin position="36"/>
        <end position="62"/>
    </location>
</feature>
<comment type="subcellular location">
    <subcellularLocation>
        <location evidence="1">Membrane</location>
        <topology evidence="1">Multi-pass membrane protein</topology>
    </subcellularLocation>
</comment>
<dbReference type="PANTHER" id="PTHR13353">
    <property type="entry name" value="TRANSMEMBRANE PROTEIN 19"/>
    <property type="match status" value="1"/>
</dbReference>
<sequence length="276" mass="28853">MDHLHPPHSLQGVVSEAIGLLQSPDPTWQSALLNNLLIFVLGSPILVSGLSFPGISAAFVLGTLTWRAFGPSGFLLVAAYFVIGTGVTKVKMAQKEAQGVAEKRKGRRGPGSVIGSSAAACVCAFMSIYGIGGVEVAQLWQLGFVASFCTKLNDTVSSEIGKAYGKTTYLVTTFKVVPRGTEGAVSIEGTLAGFLAAVVLASIGCLMGQINGAEALICVVASQIANFGESIIGAVFQDKEGYQWLNNDVVNVINISIGSILAVLMQQALLQNWQTS</sequence>
<evidence type="ECO:0000256" key="2">
    <source>
        <dbReference type="ARBA" id="ARBA00009012"/>
    </source>
</evidence>
<evidence type="ECO:0000256" key="5">
    <source>
        <dbReference type="ARBA" id="ARBA00023136"/>
    </source>
</evidence>
<name>A0AAV2DHC7_9ROSI</name>
<keyword evidence="8" id="KW-1185">Reference proteome</keyword>
<gene>
    <name evidence="7" type="ORF">LTRI10_LOCUS15245</name>
</gene>
<evidence type="ECO:0000256" key="6">
    <source>
        <dbReference type="SAM" id="Phobius"/>
    </source>
</evidence>
<evidence type="ECO:0000256" key="4">
    <source>
        <dbReference type="ARBA" id="ARBA00022989"/>
    </source>
</evidence>
<keyword evidence="3 6" id="KW-0812">Transmembrane</keyword>
<dbReference type="InterPro" id="IPR002794">
    <property type="entry name" value="DUF92_TMEM19"/>
</dbReference>
<dbReference type="PANTHER" id="PTHR13353:SF5">
    <property type="entry name" value="TRANSMEMBRANE PROTEIN 19"/>
    <property type="match status" value="1"/>
</dbReference>
<dbReference type="GO" id="GO:0009706">
    <property type="term" value="C:chloroplast inner membrane"/>
    <property type="evidence" value="ECO:0007669"/>
    <property type="project" value="TreeGrafter"/>
</dbReference>
<feature type="transmembrane region" description="Helical" evidence="6">
    <location>
        <begin position="249"/>
        <end position="270"/>
    </location>
</feature>
<dbReference type="Proteomes" id="UP001497516">
    <property type="component" value="Chromosome 3"/>
</dbReference>
<reference evidence="7 8" key="1">
    <citation type="submission" date="2024-04" db="EMBL/GenBank/DDBJ databases">
        <authorList>
            <person name="Fracassetti M."/>
        </authorList>
    </citation>
    <scope>NUCLEOTIDE SEQUENCE [LARGE SCALE GENOMIC DNA]</scope>
</reference>
<keyword evidence="5 6" id="KW-0472">Membrane</keyword>
<comment type="similarity">
    <text evidence="2">Belongs to the TMEM19 family.</text>
</comment>
<keyword evidence="4 6" id="KW-1133">Transmembrane helix</keyword>
<evidence type="ECO:0000313" key="8">
    <source>
        <dbReference type="Proteomes" id="UP001497516"/>
    </source>
</evidence>
<feature type="transmembrane region" description="Helical" evidence="6">
    <location>
        <begin position="111"/>
        <end position="132"/>
    </location>
</feature>
<evidence type="ECO:0000313" key="7">
    <source>
        <dbReference type="EMBL" id="CAL1373310.1"/>
    </source>
</evidence>
<proteinExistence type="inferred from homology"/>
<evidence type="ECO:0000256" key="3">
    <source>
        <dbReference type="ARBA" id="ARBA00022692"/>
    </source>
</evidence>